<proteinExistence type="predicted"/>
<reference evidence="1" key="1">
    <citation type="submission" date="2022-08" db="EMBL/GenBank/DDBJ databases">
        <title>Genome Sequence of Lecanicillium fungicola.</title>
        <authorList>
            <person name="Buettner E."/>
        </authorList>
    </citation>
    <scope>NUCLEOTIDE SEQUENCE</scope>
    <source>
        <strain evidence="1">Babe33</strain>
    </source>
</reference>
<evidence type="ECO:0000313" key="1">
    <source>
        <dbReference type="EMBL" id="KAJ2981622.1"/>
    </source>
</evidence>
<organism evidence="1 2">
    <name type="scientific">Zarea fungicola</name>
    <dbReference type="NCBI Taxonomy" id="93591"/>
    <lineage>
        <taxon>Eukaryota</taxon>
        <taxon>Fungi</taxon>
        <taxon>Dikarya</taxon>
        <taxon>Ascomycota</taxon>
        <taxon>Pezizomycotina</taxon>
        <taxon>Sordariomycetes</taxon>
        <taxon>Hypocreomycetidae</taxon>
        <taxon>Hypocreales</taxon>
        <taxon>Cordycipitaceae</taxon>
        <taxon>Zarea</taxon>
    </lineage>
</organism>
<dbReference type="EMBL" id="JANJQO010000120">
    <property type="protein sequence ID" value="KAJ2981622.1"/>
    <property type="molecule type" value="Genomic_DNA"/>
</dbReference>
<comment type="caution">
    <text evidence="1">The sequence shown here is derived from an EMBL/GenBank/DDBJ whole genome shotgun (WGS) entry which is preliminary data.</text>
</comment>
<accession>A0ACC1NQL4</accession>
<protein>
    <submittedName>
        <fullName evidence="1">Uncharacterized protein</fullName>
    </submittedName>
</protein>
<keyword evidence="2" id="KW-1185">Reference proteome</keyword>
<dbReference type="Proteomes" id="UP001143910">
    <property type="component" value="Unassembled WGS sequence"/>
</dbReference>
<gene>
    <name evidence="1" type="ORF">NQ176_g1909</name>
</gene>
<sequence length="503" mass="55510">MADGAQSDAVPFHYTDLGRTKPTREDDPFEYQAGFGNTFQSEVIPGTLPQGQNHPHVCRFNLYTEVLTSSAFAAPRHSNISSLLYRCRPSCAINGHVEVETKAGWRGSFLASDPKAPGAKPISSQAEWAPFELPTEKTDYIDGVRTLGGNGDAGLRDGIALHIYAINASMDRRAILNADGDCMIVAQLGHIVIQTEMGRLYLQPGELAVVQRGIKYRVALVDGHEHARGYIIELFGSRWELPTLGPLGCFGLANPRDFLAPVAYIDDKLDDDWLVFTKIHGSYSVHKQSHSPFDVAAWHGNCVPYKYDMTKFVAMGSLTVDHTDPSVMTILTAKSRDPDVPLADFLWFGPRWDVAQNTFRPPYFHRNAASEFLANIYSTTLSGRSSGFRPGGGSYEAGHIAHGGFAGPYLTEMKKMKNDPRIISSGSLTFMLESSRSLLFTEWGSSSCKYEATDPAVWESFPDRFSTNSSVRQLLDKVKEKNQAEKSANELFHDDGRIAALAK</sequence>
<name>A0ACC1NQL4_9HYPO</name>
<evidence type="ECO:0000313" key="2">
    <source>
        <dbReference type="Proteomes" id="UP001143910"/>
    </source>
</evidence>